<evidence type="ECO:0000313" key="3">
    <source>
        <dbReference type="Proteomes" id="UP000566819"/>
    </source>
</evidence>
<dbReference type="PANTHER" id="PTHR33112">
    <property type="entry name" value="DOMAIN PROTEIN, PUTATIVE-RELATED"/>
    <property type="match status" value="1"/>
</dbReference>
<dbReference type="Proteomes" id="UP000566819">
    <property type="component" value="Unassembled WGS sequence"/>
</dbReference>
<evidence type="ECO:0000313" key="2">
    <source>
        <dbReference type="EMBL" id="KAF4618413.1"/>
    </source>
</evidence>
<dbReference type="EMBL" id="JAAMPI010002097">
    <property type="protein sequence ID" value="KAF4618413.1"/>
    <property type="molecule type" value="Genomic_DNA"/>
</dbReference>
<dbReference type="PANTHER" id="PTHR33112:SF16">
    <property type="entry name" value="HETEROKARYON INCOMPATIBILITY DOMAIN-CONTAINING PROTEIN"/>
    <property type="match status" value="1"/>
</dbReference>
<gene>
    <name evidence="2" type="ORF">G7Y89_g14890</name>
</gene>
<reference evidence="2 3" key="1">
    <citation type="submission" date="2020-03" db="EMBL/GenBank/DDBJ databases">
        <title>Draft Genome Sequence of Cudoniella acicularis.</title>
        <authorList>
            <person name="Buettner E."/>
            <person name="Kellner H."/>
        </authorList>
    </citation>
    <scope>NUCLEOTIDE SEQUENCE [LARGE SCALE GENOMIC DNA]</scope>
    <source>
        <strain evidence="2 3">DSM 108380</strain>
    </source>
</reference>
<dbReference type="OrthoDB" id="4479320at2759"/>
<accession>A0A8H4QWC8</accession>
<proteinExistence type="predicted"/>
<evidence type="ECO:0000256" key="1">
    <source>
        <dbReference type="SAM" id="MobiDB-lite"/>
    </source>
</evidence>
<keyword evidence="3" id="KW-1185">Reference proteome</keyword>
<protein>
    <submittedName>
        <fullName evidence="2">Uncharacterized protein</fullName>
    </submittedName>
</protein>
<organism evidence="2 3">
    <name type="scientific">Cudoniella acicularis</name>
    <dbReference type="NCBI Taxonomy" id="354080"/>
    <lineage>
        <taxon>Eukaryota</taxon>
        <taxon>Fungi</taxon>
        <taxon>Dikarya</taxon>
        <taxon>Ascomycota</taxon>
        <taxon>Pezizomycotina</taxon>
        <taxon>Leotiomycetes</taxon>
        <taxon>Helotiales</taxon>
        <taxon>Tricladiaceae</taxon>
        <taxon>Cudoniella</taxon>
    </lineage>
</organism>
<feature type="region of interest" description="Disordered" evidence="1">
    <location>
        <begin position="181"/>
        <end position="201"/>
    </location>
</feature>
<name>A0A8H4QWC8_9HELO</name>
<comment type="caution">
    <text evidence="2">The sequence shown here is derived from an EMBL/GenBank/DDBJ whole genome shotgun (WGS) entry which is preliminary data.</text>
</comment>
<dbReference type="AlphaFoldDB" id="A0A8H4QWC8"/>
<sequence>MRPQGLRRPYKIEKRFKVLGKTVTVFLYAGYRTVALTYSNVCVSEFVDVLGAPLSVAEIEGLENFSSRFRISNYPIDHSVPSLQRAKQWMEACAHDHPLCNDTKSPQLPTRLLLINDEKVQLVLTAKWNVRAPHATLSHCWHGPLLEEHSSVFRKVSGQGAVTPKFSSLGALIFPRRRLTRQHAPSQTDRHMTMEFPTPISGPKPGALQERLLAPRTLHFGEGDLFWECRTKGTCESFLVGLHKRSKFTDFPRSRGILRETWQEIIQPYSQGQLTYRGDNLVALAGIARMAQHESGDEYVAGLWRKRMEELLCWRRRESCSREEGYRAPSWSWASLDGNIEYREPDHLRDEEPELFSRVSDVCVLPSGPDPFGQLIDGVLALEYSRILPAMWFEDRFALPYRDNIKISVADFTMYGSMDLERDMGKTAVVEIVPLVRSKKGSEDTIKGLILQSAGVKKGEFKRRESSTMRQSLKLKVSFAAAGLVATALSQLSSVPSATNVVPYADGSCTVPLTNFTYTAQTQESPGFTLGGGVEANRGWTEYDNLVFQGAAVPDNGPGYGVYWNPGPIGPGCRAIFMTSFIGGADYDQVVSPQAPGNVILNVGKEGCYYTNLAVDATLMMTFCCGTGDCTPYAAGNQQITSRDLDHLYKPKKREPEPVPEAAPIEEKKEGILERGLSLAARASKLVSAHREEKRTTTCASNDMACLQQFWSQCTFDMGSSYQAAGPQVALSAALPCQAGVAGGTCSISSALSFTSGTSINTQTSTTLTSTAGFSVSVTSGVIWPVDATATVGVNYSFAVASEKSSGTTISNSSTVAVTSTAGIVNGMTAFLSFSPSYTCYEPIVTCGSTEQTIAVVCNPNMDANNNPQGETILLALPASRIRDCEGVEKGEILWYPDRLEKMDLI</sequence>